<dbReference type="EMBL" id="JAFGIX010000063">
    <property type="protein sequence ID" value="MBN1574020.1"/>
    <property type="molecule type" value="Genomic_DNA"/>
</dbReference>
<accession>A0A9D8KHA7</accession>
<keyword evidence="1" id="KW-1133">Transmembrane helix</keyword>
<dbReference type="InterPro" id="IPR032820">
    <property type="entry name" value="ATPase_put"/>
</dbReference>
<reference evidence="2" key="2">
    <citation type="submission" date="2021-01" db="EMBL/GenBank/DDBJ databases">
        <authorList>
            <person name="Hahn C.R."/>
            <person name="Youssef N.H."/>
            <person name="Elshahed M."/>
        </authorList>
    </citation>
    <scope>NUCLEOTIDE SEQUENCE</scope>
    <source>
        <strain evidence="2">Zod_Metabat.24</strain>
    </source>
</reference>
<dbReference type="AlphaFoldDB" id="A0A9D8KHA7"/>
<name>A0A9D8KHA7_9DELT</name>
<gene>
    <name evidence="2" type="ORF">JW984_12560</name>
</gene>
<evidence type="ECO:0000313" key="3">
    <source>
        <dbReference type="Proteomes" id="UP000809273"/>
    </source>
</evidence>
<organism evidence="2 3">
    <name type="scientific">Candidatus Zymogenus saltonus</name>
    <dbReference type="NCBI Taxonomy" id="2844893"/>
    <lineage>
        <taxon>Bacteria</taxon>
        <taxon>Deltaproteobacteria</taxon>
        <taxon>Candidatus Zymogenia</taxon>
        <taxon>Candidatus Zymogeniales</taxon>
        <taxon>Candidatus Zymogenaceae</taxon>
        <taxon>Candidatus Zymogenus</taxon>
    </lineage>
</organism>
<keyword evidence="1" id="KW-0472">Membrane</keyword>
<protein>
    <submittedName>
        <fullName evidence="2">AtpZ/AtpI family protein</fullName>
    </submittedName>
</protein>
<reference evidence="2" key="1">
    <citation type="journal article" date="2021" name="Environ. Microbiol.">
        <title>Genomic characterization of three novel Desulfobacterota classes expand the metabolic and phylogenetic diversity of the phylum.</title>
        <authorList>
            <person name="Murphy C.L."/>
            <person name="Biggerstaff J."/>
            <person name="Eichhorn A."/>
            <person name="Ewing E."/>
            <person name="Shahan R."/>
            <person name="Soriano D."/>
            <person name="Stewart S."/>
            <person name="VanMol K."/>
            <person name="Walker R."/>
            <person name="Walters P."/>
            <person name="Elshahed M.S."/>
            <person name="Youssef N.H."/>
        </authorList>
    </citation>
    <scope>NUCLEOTIDE SEQUENCE</scope>
    <source>
        <strain evidence="2">Zod_Metabat.24</strain>
    </source>
</reference>
<proteinExistence type="predicted"/>
<feature type="transmembrane region" description="Helical" evidence="1">
    <location>
        <begin position="12"/>
        <end position="36"/>
    </location>
</feature>
<dbReference type="Proteomes" id="UP000809273">
    <property type="component" value="Unassembled WGS sequence"/>
</dbReference>
<feature type="transmembrane region" description="Helical" evidence="1">
    <location>
        <begin position="48"/>
        <end position="66"/>
    </location>
</feature>
<evidence type="ECO:0000256" key="1">
    <source>
        <dbReference type="SAM" id="Phobius"/>
    </source>
</evidence>
<comment type="caution">
    <text evidence="2">The sequence shown here is derived from an EMBL/GenBank/DDBJ whole genome shotgun (WGS) entry which is preliminary data.</text>
</comment>
<evidence type="ECO:0000313" key="2">
    <source>
        <dbReference type="EMBL" id="MBN1574020.1"/>
    </source>
</evidence>
<keyword evidence="1" id="KW-0812">Transmembrane</keyword>
<dbReference type="Pfam" id="PF09527">
    <property type="entry name" value="ATPase_gene1"/>
    <property type="match status" value="1"/>
</dbReference>
<sequence>MKEKDKKLLKQVLHLSSIGFSLVLAIVMGLAIGIFIDRKFDTEPWFTLIFLAFGIIAGFRNMFYIFKKYGLEYDDEDEEGDDQED</sequence>